<reference evidence="2 3" key="1">
    <citation type="submission" date="2015-12" db="EMBL/GenBank/DDBJ databases">
        <authorList>
            <person name="Shamseldin A."/>
            <person name="Moawad H."/>
            <person name="Abd El-Rahim W.M."/>
            <person name="Sadowsky M.J."/>
        </authorList>
    </citation>
    <scope>NUCLEOTIDE SEQUENCE [LARGE SCALE GENOMIC DNA]</scope>
    <source>
        <strain evidence="2 3">WF1</strain>
    </source>
</reference>
<dbReference type="AlphaFoldDB" id="A0A1V8M9P1"/>
<evidence type="ECO:0000313" key="3">
    <source>
        <dbReference type="Proteomes" id="UP000191980"/>
    </source>
</evidence>
<comment type="caution">
    <text evidence="2">The sequence shown here is derived from an EMBL/GenBank/DDBJ whole genome shotgun (WGS) entry which is preliminary data.</text>
</comment>
<feature type="chain" id="PRO_5012099319" description="SMP-30/Gluconolactonase/LRE-like region domain-containing protein" evidence="1">
    <location>
        <begin position="26"/>
        <end position="306"/>
    </location>
</feature>
<accession>A0A1V8M9P1</accession>
<dbReference type="RefSeq" id="WP_080522889.1">
    <property type="nucleotide sequence ID" value="NZ_LPUF01000001.1"/>
</dbReference>
<protein>
    <recommendedName>
        <fullName evidence="4">SMP-30/Gluconolactonase/LRE-like region domain-containing protein</fullName>
    </recommendedName>
</protein>
<feature type="signal peptide" evidence="1">
    <location>
        <begin position="1"/>
        <end position="25"/>
    </location>
</feature>
<dbReference type="InterPro" id="IPR011042">
    <property type="entry name" value="6-blade_b-propeller_TolB-like"/>
</dbReference>
<keyword evidence="1" id="KW-0732">Signal</keyword>
<proteinExistence type="predicted"/>
<organism evidence="2 3">
    <name type="scientific">Methyloprofundus sedimenti</name>
    <dbReference type="NCBI Taxonomy" id="1420851"/>
    <lineage>
        <taxon>Bacteria</taxon>
        <taxon>Pseudomonadati</taxon>
        <taxon>Pseudomonadota</taxon>
        <taxon>Gammaproteobacteria</taxon>
        <taxon>Methylococcales</taxon>
        <taxon>Methylococcaceae</taxon>
        <taxon>Methyloprofundus</taxon>
    </lineage>
</organism>
<keyword evidence="3" id="KW-1185">Reference proteome</keyword>
<gene>
    <name evidence="2" type="ORF">AU255_10785</name>
</gene>
<dbReference type="SUPFAM" id="SSF63829">
    <property type="entry name" value="Calcium-dependent phosphotriesterase"/>
    <property type="match status" value="1"/>
</dbReference>
<sequence>MISGCKRIFFSIALFALCYSATSLAADSNADNIAAKLTIIEDVGFKTPESIEYYPAEDVYLVSNINGNGLTADGNGFISKIKPDGSVIKLKWIDGNQSGVVLNAPKGLAIQGNNLYVADINQVHIFELPSGKQKTSVKIKNSTFLNGITPGNGHFVYVTDSGLKAGKKSYAPSGTDAIYKVRANGKYELIFKDKNMGHPNGITVDGKELIVVTFMSGEVFRIDAKGKRHELPKPPKGDLDGLLKLDDGRLLMSSWGASALYVLNEDNTYSILADSLEAAADLGFDTKRKRVLIPLFNENKLVFLQL</sequence>
<evidence type="ECO:0000313" key="2">
    <source>
        <dbReference type="EMBL" id="OQK18285.1"/>
    </source>
</evidence>
<dbReference type="STRING" id="1420851.AU255_10785"/>
<name>A0A1V8M9P1_9GAMM</name>
<dbReference type="Gene3D" id="2.120.10.30">
    <property type="entry name" value="TolB, C-terminal domain"/>
    <property type="match status" value="1"/>
</dbReference>
<evidence type="ECO:0000256" key="1">
    <source>
        <dbReference type="SAM" id="SignalP"/>
    </source>
</evidence>
<evidence type="ECO:0008006" key="4">
    <source>
        <dbReference type="Google" id="ProtNLM"/>
    </source>
</evidence>
<dbReference type="OrthoDB" id="7675395at2"/>
<dbReference type="Proteomes" id="UP000191980">
    <property type="component" value="Unassembled WGS sequence"/>
</dbReference>
<dbReference type="EMBL" id="LPUF01000001">
    <property type="protein sequence ID" value="OQK18285.1"/>
    <property type="molecule type" value="Genomic_DNA"/>
</dbReference>